<evidence type="ECO:0000313" key="3">
    <source>
        <dbReference type="EMBL" id="CDW46386.1"/>
    </source>
</evidence>
<proteinExistence type="predicted"/>
<dbReference type="EMBL" id="HACA01029025">
    <property type="protein sequence ID" value="CDW46386.1"/>
    <property type="molecule type" value="Transcribed_RNA"/>
</dbReference>
<evidence type="ECO:0000256" key="1">
    <source>
        <dbReference type="SAM" id="MobiDB-lite"/>
    </source>
</evidence>
<feature type="region of interest" description="Disordered" evidence="1">
    <location>
        <begin position="1"/>
        <end position="21"/>
    </location>
</feature>
<evidence type="ECO:0000256" key="2">
    <source>
        <dbReference type="SAM" id="Phobius"/>
    </source>
</evidence>
<keyword evidence="2" id="KW-0812">Transmembrane</keyword>
<keyword evidence="2" id="KW-0472">Membrane</keyword>
<dbReference type="AlphaFoldDB" id="A0A0K2V8Z6"/>
<feature type="transmembrane region" description="Helical" evidence="2">
    <location>
        <begin position="47"/>
        <end position="69"/>
    </location>
</feature>
<feature type="transmembrane region" description="Helical" evidence="2">
    <location>
        <begin position="20"/>
        <end position="40"/>
    </location>
</feature>
<accession>A0A0K2V8Z6</accession>
<organism evidence="3">
    <name type="scientific">Lepeophtheirus salmonis</name>
    <name type="common">Salmon louse</name>
    <name type="synonym">Caligus salmonis</name>
    <dbReference type="NCBI Taxonomy" id="72036"/>
    <lineage>
        <taxon>Eukaryota</taxon>
        <taxon>Metazoa</taxon>
        <taxon>Ecdysozoa</taxon>
        <taxon>Arthropoda</taxon>
        <taxon>Crustacea</taxon>
        <taxon>Multicrustacea</taxon>
        <taxon>Hexanauplia</taxon>
        <taxon>Copepoda</taxon>
        <taxon>Siphonostomatoida</taxon>
        <taxon>Caligidae</taxon>
        <taxon>Lepeophtheirus</taxon>
    </lineage>
</organism>
<keyword evidence="2" id="KW-1133">Transmembrane helix</keyword>
<protein>
    <submittedName>
        <fullName evidence="3">Uncharacterized protein</fullName>
    </submittedName>
</protein>
<sequence length="71" mass="8239">MLLPSTTSLASSSRSKHSPPFLKTTITSLATSSAMLYFIFKSIFNSYYIYLSFYLYKSSSFFFFFFTLLCF</sequence>
<feature type="compositionally biased region" description="Low complexity" evidence="1">
    <location>
        <begin position="1"/>
        <end position="13"/>
    </location>
</feature>
<dbReference type="EMBL" id="HACA01029026">
    <property type="protein sequence ID" value="CDW46387.1"/>
    <property type="molecule type" value="Transcribed_RNA"/>
</dbReference>
<reference evidence="3" key="1">
    <citation type="submission" date="2014-05" db="EMBL/GenBank/DDBJ databases">
        <authorList>
            <person name="Chronopoulou M."/>
        </authorList>
    </citation>
    <scope>NUCLEOTIDE SEQUENCE</scope>
    <source>
        <tissue evidence="3">Whole organism</tissue>
    </source>
</reference>
<name>A0A0K2V8Z6_LEPSM</name>